<dbReference type="EC" id="3.2.2.21" evidence="2"/>
<evidence type="ECO:0000259" key="6">
    <source>
        <dbReference type="SMART" id="SM01009"/>
    </source>
</evidence>
<dbReference type="SUPFAM" id="SSF48150">
    <property type="entry name" value="DNA-glycosylase"/>
    <property type="match status" value="1"/>
</dbReference>
<comment type="catalytic activity">
    <reaction evidence="1">
        <text>Hydrolysis of alkylated DNA, releasing 3-methyladenine, 3-methylguanine, 7-methylguanine and 7-methyladenine.</text>
        <dbReference type="EC" id="3.2.2.21"/>
    </reaction>
</comment>
<dbReference type="InterPro" id="IPR010316">
    <property type="entry name" value="AlkA_N"/>
</dbReference>
<evidence type="ECO:0000256" key="1">
    <source>
        <dbReference type="ARBA" id="ARBA00000086"/>
    </source>
</evidence>
<keyword evidence="8" id="KW-1185">Reference proteome</keyword>
<name>A0ABR9BEC7_9RHOO</name>
<protein>
    <recommendedName>
        <fullName evidence="2">DNA-3-methyladenine glycosylase II</fullName>
        <ecNumber evidence="2">3.2.2.21</ecNumber>
    </recommendedName>
</protein>
<dbReference type="InterPro" id="IPR011257">
    <property type="entry name" value="DNA_glycosylase"/>
</dbReference>
<feature type="domain" description="HhH-GPD" evidence="5">
    <location>
        <begin position="138"/>
        <end position="301"/>
    </location>
</feature>
<dbReference type="InterPro" id="IPR023170">
    <property type="entry name" value="HhH_base_excis_C"/>
</dbReference>
<dbReference type="SMART" id="SM01009">
    <property type="entry name" value="AlkA_N"/>
    <property type="match status" value="1"/>
</dbReference>
<dbReference type="Gene3D" id="1.10.1670.10">
    <property type="entry name" value="Helix-hairpin-Helix base-excision DNA repair enzymes (C-terminal)"/>
    <property type="match status" value="1"/>
</dbReference>
<dbReference type="Gene3D" id="1.10.340.30">
    <property type="entry name" value="Hypothetical protein, domain 2"/>
    <property type="match status" value="1"/>
</dbReference>
<evidence type="ECO:0000256" key="2">
    <source>
        <dbReference type="ARBA" id="ARBA00012000"/>
    </source>
</evidence>
<reference evidence="8" key="1">
    <citation type="submission" date="2023-07" db="EMBL/GenBank/DDBJ databases">
        <title>Thauera sp. CAU 1555 isolated from sand of Yaerae Beach.</title>
        <authorList>
            <person name="Kim W."/>
        </authorList>
    </citation>
    <scope>NUCLEOTIDE SEQUENCE [LARGE SCALE GENOMIC DNA]</scope>
    <source>
        <strain evidence="8">CAU 1555</strain>
    </source>
</reference>
<evidence type="ECO:0000256" key="3">
    <source>
        <dbReference type="ARBA" id="ARBA00022763"/>
    </source>
</evidence>
<keyword evidence="4" id="KW-0234">DNA repair</keyword>
<accession>A0ABR9BEC7</accession>
<evidence type="ECO:0000313" key="8">
    <source>
        <dbReference type="Proteomes" id="UP000603602"/>
    </source>
</evidence>
<sequence>MSTADGPALACRLALPAGFRRADVLALHGRDPLQTAECVEGAGLRKGIAWRGRPACLAIHFHTGHAVAELALDGTAEADDPAALAAMARRMLGLDQLVEDFERRHRHHAQLGALIAAQPGLRVPQTATPFEALSWAVTGQQISVRAAVAVRGRLIRAAGVQHSSGLFCYPDAHRLATMDADALRAAGLSRGKAETLLALAHAVEAGALPLDEWLAGPAPADEIRARLLEVRGIGPWTIDYALLRGFGHLDGSLHGDVAVRRGLQRLLGSAEALGANAARQWLEPFSPWRALVAAHLWAVAASAEQVLRPRSA</sequence>
<dbReference type="InterPro" id="IPR037046">
    <property type="entry name" value="AlkA_N_sf"/>
</dbReference>
<dbReference type="EMBL" id="JACYTO010000002">
    <property type="protein sequence ID" value="MBD8503825.1"/>
    <property type="molecule type" value="Genomic_DNA"/>
</dbReference>
<dbReference type="Pfam" id="PF00730">
    <property type="entry name" value="HhH-GPD"/>
    <property type="match status" value="1"/>
</dbReference>
<dbReference type="InterPro" id="IPR051912">
    <property type="entry name" value="Alkylbase_DNA_Glycosylase/TA"/>
</dbReference>
<dbReference type="Gene3D" id="3.30.310.20">
    <property type="entry name" value="DNA-3-methyladenine glycosylase AlkA, N-terminal domain"/>
    <property type="match status" value="1"/>
</dbReference>
<keyword evidence="3" id="KW-0227">DNA damage</keyword>
<dbReference type="CDD" id="cd00056">
    <property type="entry name" value="ENDO3c"/>
    <property type="match status" value="1"/>
</dbReference>
<organism evidence="7 8">
    <name type="scientific">Thauera sedimentorum</name>
    <dbReference type="NCBI Taxonomy" id="2767595"/>
    <lineage>
        <taxon>Bacteria</taxon>
        <taxon>Pseudomonadati</taxon>
        <taxon>Pseudomonadota</taxon>
        <taxon>Betaproteobacteria</taxon>
        <taxon>Rhodocyclales</taxon>
        <taxon>Zoogloeaceae</taxon>
        <taxon>Thauera</taxon>
    </lineage>
</organism>
<evidence type="ECO:0000259" key="5">
    <source>
        <dbReference type="SMART" id="SM00478"/>
    </source>
</evidence>
<gene>
    <name evidence="7" type="ORF">IFO67_13095</name>
</gene>
<dbReference type="PANTHER" id="PTHR43003">
    <property type="entry name" value="DNA-3-METHYLADENINE GLYCOSYLASE"/>
    <property type="match status" value="1"/>
</dbReference>
<proteinExistence type="predicted"/>
<dbReference type="RefSeq" id="WP_187718626.1">
    <property type="nucleotide sequence ID" value="NZ_JACTAH010000002.1"/>
</dbReference>
<comment type="caution">
    <text evidence="7">The sequence shown here is derived from an EMBL/GenBank/DDBJ whole genome shotgun (WGS) entry which is preliminary data.</text>
</comment>
<feature type="domain" description="DNA-3-methyladenine glycosylase AlkA N-terminal" evidence="6">
    <location>
        <begin position="12"/>
        <end position="128"/>
    </location>
</feature>
<evidence type="ECO:0000256" key="4">
    <source>
        <dbReference type="ARBA" id="ARBA00023204"/>
    </source>
</evidence>
<dbReference type="InterPro" id="IPR003265">
    <property type="entry name" value="HhH-GPD_domain"/>
</dbReference>
<evidence type="ECO:0000313" key="7">
    <source>
        <dbReference type="EMBL" id="MBD8503825.1"/>
    </source>
</evidence>
<dbReference type="Proteomes" id="UP000603602">
    <property type="component" value="Unassembled WGS sequence"/>
</dbReference>
<dbReference type="PANTHER" id="PTHR43003:SF13">
    <property type="entry name" value="DNA-3-METHYLADENINE GLYCOSYLASE 2"/>
    <property type="match status" value="1"/>
</dbReference>
<dbReference type="SMART" id="SM00478">
    <property type="entry name" value="ENDO3c"/>
    <property type="match status" value="1"/>
</dbReference>